<reference evidence="4 5" key="1">
    <citation type="submission" date="2016-07" db="EMBL/GenBank/DDBJ databases">
        <title>Multiple horizontal gene transfer events from other fungi enriched the ability of initially mycotrophic Trichoderma (Ascomycota) to feed on dead plant biomass.</title>
        <authorList>
            <consortium name="DOE Joint Genome Institute"/>
            <person name="Aerts A."/>
            <person name="Atanasova L."/>
            <person name="Chenthamara K."/>
            <person name="Zhang J."/>
            <person name="Grujic M."/>
            <person name="Henrissat B."/>
            <person name="Kuo A."/>
            <person name="Salamov A."/>
            <person name="Lipzen A."/>
            <person name="Labutti K."/>
            <person name="Barry K."/>
            <person name="Miao Y."/>
            <person name="Rahimi M.J."/>
            <person name="Shen Q."/>
            <person name="Grigoriev I.V."/>
            <person name="Kubicek C.P."/>
            <person name="Druzhinina I.S."/>
        </authorList>
    </citation>
    <scope>NUCLEOTIDE SEQUENCE [LARGE SCALE GENOMIC DNA]</scope>
    <source>
        <strain evidence="4 5">CBS 226.95</strain>
    </source>
</reference>
<dbReference type="InterPro" id="IPR002227">
    <property type="entry name" value="Tyrosinase_Cu-bd"/>
</dbReference>
<dbReference type="RefSeq" id="XP_024769218.1">
    <property type="nucleotide sequence ID" value="XM_024924908.1"/>
</dbReference>
<keyword evidence="5" id="KW-1185">Reference proteome</keyword>
<dbReference type="PANTHER" id="PTHR11474:SF126">
    <property type="entry name" value="TYROSINASE-LIKE PROTEIN TYR-1-RELATED"/>
    <property type="match status" value="1"/>
</dbReference>
<accession>A0A2T3ZXK1</accession>
<feature type="domain" description="Tyrosinase copper-binding" evidence="3">
    <location>
        <begin position="77"/>
        <end position="271"/>
    </location>
</feature>
<organism evidence="4 5">
    <name type="scientific">Trichoderma harzianum CBS 226.95</name>
    <dbReference type="NCBI Taxonomy" id="983964"/>
    <lineage>
        <taxon>Eukaryota</taxon>
        <taxon>Fungi</taxon>
        <taxon>Dikarya</taxon>
        <taxon>Ascomycota</taxon>
        <taxon>Pezizomycotina</taxon>
        <taxon>Sordariomycetes</taxon>
        <taxon>Hypocreomycetidae</taxon>
        <taxon>Hypocreales</taxon>
        <taxon>Hypocreaceae</taxon>
        <taxon>Trichoderma</taxon>
    </lineage>
</organism>
<protein>
    <recommendedName>
        <fullName evidence="3">Tyrosinase copper-binding domain-containing protein</fullName>
    </recommendedName>
</protein>
<keyword evidence="1" id="KW-0479">Metal-binding</keyword>
<dbReference type="PRINTS" id="PR00092">
    <property type="entry name" value="TYROSINASE"/>
</dbReference>
<evidence type="ECO:0000313" key="4">
    <source>
        <dbReference type="EMBL" id="PTB49541.1"/>
    </source>
</evidence>
<evidence type="ECO:0000313" key="5">
    <source>
        <dbReference type="Proteomes" id="UP000241690"/>
    </source>
</evidence>
<dbReference type="InterPro" id="IPR050316">
    <property type="entry name" value="Tyrosinase/Hemocyanin"/>
</dbReference>
<name>A0A2T3ZXK1_TRIHA</name>
<dbReference type="GO" id="GO:0016491">
    <property type="term" value="F:oxidoreductase activity"/>
    <property type="evidence" value="ECO:0007669"/>
    <property type="project" value="InterPro"/>
</dbReference>
<sequence>MFALFCLSVGFIGGEVIQDRGLIAKWRNDYTNSPQCDSPSYRREWRSLSKDDKSAYLAAVKCLIASPSVTRSNGDLYNDFPFVHFQHAKNIHYTPLFLPYHRYFLHSFETKLKSVCGYNGSLTYWDWSLDWESLGTSPVFSKEYGFGGNGNPRVYSPSTESYCLTEGPLANLQLANHSSDEHTLDMHCLSRDFFGNNLTGILSGDGLQPAIIENILHQSDYQTFRNALEHGPHKEIPNGIGGDFITFAAPSDPLWYLHHSQLDRLWWLWQRADPTVRLWDYGGHSTKGQETLKASIKDIISISPLAPDVRVSDVMSTESDVLCYRYL</sequence>
<proteinExistence type="predicted"/>
<dbReference type="GeneID" id="36633491"/>
<dbReference type="SUPFAM" id="SSF48056">
    <property type="entry name" value="Di-copper centre-containing domain"/>
    <property type="match status" value="1"/>
</dbReference>
<dbReference type="STRING" id="983964.A0A2T3ZXK1"/>
<evidence type="ECO:0000256" key="2">
    <source>
        <dbReference type="ARBA" id="ARBA00023008"/>
    </source>
</evidence>
<evidence type="ECO:0000259" key="3">
    <source>
        <dbReference type="Pfam" id="PF00264"/>
    </source>
</evidence>
<gene>
    <name evidence="4" type="ORF">M431DRAFT_97154</name>
</gene>
<evidence type="ECO:0000256" key="1">
    <source>
        <dbReference type="ARBA" id="ARBA00022723"/>
    </source>
</evidence>
<dbReference type="Pfam" id="PF00264">
    <property type="entry name" value="Tyrosinase"/>
    <property type="match status" value="1"/>
</dbReference>
<dbReference type="EMBL" id="KZ679691">
    <property type="protein sequence ID" value="PTB49541.1"/>
    <property type="molecule type" value="Genomic_DNA"/>
</dbReference>
<dbReference type="GO" id="GO:0046872">
    <property type="term" value="F:metal ion binding"/>
    <property type="evidence" value="ECO:0007669"/>
    <property type="project" value="UniProtKB-KW"/>
</dbReference>
<dbReference type="AlphaFoldDB" id="A0A2T3ZXK1"/>
<dbReference type="Gene3D" id="1.10.1280.10">
    <property type="entry name" value="Di-copper center containing domain from catechol oxidase"/>
    <property type="match status" value="1"/>
</dbReference>
<dbReference type="Proteomes" id="UP000241690">
    <property type="component" value="Unassembled WGS sequence"/>
</dbReference>
<dbReference type="PANTHER" id="PTHR11474">
    <property type="entry name" value="TYROSINASE FAMILY MEMBER"/>
    <property type="match status" value="1"/>
</dbReference>
<dbReference type="InterPro" id="IPR008922">
    <property type="entry name" value="Di-copper_centre_dom_sf"/>
</dbReference>
<keyword evidence="2" id="KW-0186">Copper</keyword>